<accession>A0A183B144</accession>
<name>A0A183B144_9TREM</name>
<evidence type="ECO:0000313" key="6">
    <source>
        <dbReference type="WBParaSite" id="ECPE_0001296701-mRNA-1"/>
    </source>
</evidence>
<feature type="compositionally biased region" description="Polar residues" evidence="1">
    <location>
        <begin position="192"/>
        <end position="202"/>
    </location>
</feature>
<keyword evidence="2" id="KW-1133">Transmembrane helix</keyword>
<dbReference type="EMBL" id="UZAN01053928">
    <property type="protein sequence ID" value="VDP90201.1"/>
    <property type="molecule type" value="Genomic_DNA"/>
</dbReference>
<feature type="transmembrane region" description="Helical" evidence="2">
    <location>
        <begin position="6"/>
        <end position="27"/>
    </location>
</feature>
<reference evidence="4 5" key="2">
    <citation type="submission" date="2018-11" db="EMBL/GenBank/DDBJ databases">
        <authorList>
            <consortium name="Pathogen Informatics"/>
        </authorList>
    </citation>
    <scope>NUCLEOTIDE SEQUENCE [LARGE SCALE GENOMIC DNA]</scope>
    <source>
        <strain evidence="4 5">Egypt</strain>
    </source>
</reference>
<evidence type="ECO:0000256" key="1">
    <source>
        <dbReference type="SAM" id="MobiDB-lite"/>
    </source>
</evidence>
<evidence type="ECO:0000259" key="3">
    <source>
        <dbReference type="PROSITE" id="PS51841"/>
    </source>
</evidence>
<proteinExistence type="predicted"/>
<evidence type="ECO:0000313" key="4">
    <source>
        <dbReference type="EMBL" id="VDP90201.1"/>
    </source>
</evidence>
<protein>
    <submittedName>
        <fullName evidence="6">LTD domain-containing protein</fullName>
    </submittedName>
</protein>
<keyword evidence="2" id="KW-0472">Membrane</keyword>
<dbReference type="InterPro" id="IPR001322">
    <property type="entry name" value="Lamin_tail_dom"/>
</dbReference>
<feature type="domain" description="LTD" evidence="3">
    <location>
        <begin position="66"/>
        <end position="190"/>
    </location>
</feature>
<gene>
    <name evidence="4" type="ORF">ECPE_LOCUS12929</name>
</gene>
<feature type="compositionally biased region" description="Acidic residues" evidence="1">
    <location>
        <begin position="214"/>
        <end position="224"/>
    </location>
</feature>
<dbReference type="SUPFAM" id="SSF74853">
    <property type="entry name" value="Lamin A/C globular tail domain"/>
    <property type="match status" value="1"/>
</dbReference>
<dbReference type="PROSITE" id="PS51841">
    <property type="entry name" value="LTD"/>
    <property type="match status" value="1"/>
</dbReference>
<dbReference type="InterPro" id="IPR036415">
    <property type="entry name" value="Lamin_tail_dom_sf"/>
</dbReference>
<reference evidence="6" key="1">
    <citation type="submission" date="2016-06" db="UniProtKB">
        <authorList>
            <consortium name="WormBaseParasite"/>
        </authorList>
    </citation>
    <scope>IDENTIFICATION</scope>
</reference>
<keyword evidence="5" id="KW-1185">Reference proteome</keyword>
<organism evidence="6">
    <name type="scientific">Echinostoma caproni</name>
    <dbReference type="NCBI Taxonomy" id="27848"/>
    <lineage>
        <taxon>Eukaryota</taxon>
        <taxon>Metazoa</taxon>
        <taxon>Spiralia</taxon>
        <taxon>Lophotrochozoa</taxon>
        <taxon>Platyhelminthes</taxon>
        <taxon>Trematoda</taxon>
        <taxon>Digenea</taxon>
        <taxon>Plagiorchiida</taxon>
        <taxon>Echinostomata</taxon>
        <taxon>Echinostomatoidea</taxon>
        <taxon>Echinostomatidae</taxon>
        <taxon>Echinostoma</taxon>
    </lineage>
</organism>
<dbReference type="WBParaSite" id="ECPE_0001296701-mRNA-1">
    <property type="protein sequence ID" value="ECPE_0001296701-mRNA-1"/>
    <property type="gene ID" value="ECPE_0001296701"/>
</dbReference>
<evidence type="ECO:0000256" key="2">
    <source>
        <dbReference type="SAM" id="Phobius"/>
    </source>
</evidence>
<feature type="region of interest" description="Disordered" evidence="1">
    <location>
        <begin position="192"/>
        <end position="258"/>
    </location>
</feature>
<dbReference type="Proteomes" id="UP000272942">
    <property type="component" value="Unassembled WGS sequence"/>
</dbReference>
<keyword evidence="2" id="KW-0812">Transmembrane</keyword>
<sequence length="307" mass="34100">MRIPSLAVHCFPQYFLILASILTTGLINRLRRAFIIKVRAVCEIEPLNDKGTNWFREQSKGQTTTQSIRVTCTATGDIHFQSVESGEGILSLCNASNEAVDVTGWKLHFECASDHVSQQLPDDLQLEPHGEIRIVLLPTEGRLKHTVDNRNYVTIFTMAASRHYHDSSFTLYDSDGVVRAVSKIERISPSAVLTKNPDSGSDFSADETASSAETSDESEAETDGDDRKDGGEEGEDEEEEKEHQPKVTSGSGGGGSLDIPSYTRYRRFLDAHPTKRVNPCVSSVMVRSMTRHFFLSRLVSKKYGKLL</sequence>
<evidence type="ECO:0000313" key="5">
    <source>
        <dbReference type="Proteomes" id="UP000272942"/>
    </source>
</evidence>
<dbReference type="Gene3D" id="2.60.40.1260">
    <property type="entry name" value="Lamin Tail domain"/>
    <property type="match status" value="1"/>
</dbReference>
<dbReference type="AlphaFoldDB" id="A0A183B144"/>